<keyword evidence="2" id="KW-1185">Reference proteome</keyword>
<dbReference type="STRING" id="387005.A0A183HFE5"/>
<evidence type="ECO:0000313" key="1">
    <source>
        <dbReference type="EMBL" id="VDO45781.1"/>
    </source>
</evidence>
<dbReference type="Proteomes" id="UP000267606">
    <property type="component" value="Unassembled WGS sequence"/>
</dbReference>
<sequence>MAFFWKNLLYITTGLSYVASAILQYYTFFTTAYSESEIILDSVRCSLNKTIMEGQTEWLHGMVYDLKTDIFSRRASIGNRLF</sequence>
<dbReference type="WBParaSite" id="OFLC_0000620601-mRNA-1">
    <property type="protein sequence ID" value="OFLC_0000620601-mRNA-1"/>
    <property type="gene ID" value="OFLC_0000620601"/>
</dbReference>
<name>A0A183HFE5_9BILA</name>
<evidence type="ECO:0000313" key="2">
    <source>
        <dbReference type="Proteomes" id="UP000267606"/>
    </source>
</evidence>
<protein>
    <submittedName>
        <fullName evidence="3">ABC transmembrane type-1 domain-containing protein</fullName>
    </submittedName>
</protein>
<accession>A0A183HFE5</accession>
<gene>
    <name evidence="1" type="ORF">OFLC_LOCUS6207</name>
</gene>
<reference evidence="3" key="1">
    <citation type="submission" date="2016-06" db="UniProtKB">
        <authorList>
            <consortium name="WormBaseParasite"/>
        </authorList>
    </citation>
    <scope>IDENTIFICATION</scope>
</reference>
<organism evidence="3">
    <name type="scientific">Onchocerca flexuosa</name>
    <dbReference type="NCBI Taxonomy" id="387005"/>
    <lineage>
        <taxon>Eukaryota</taxon>
        <taxon>Metazoa</taxon>
        <taxon>Ecdysozoa</taxon>
        <taxon>Nematoda</taxon>
        <taxon>Chromadorea</taxon>
        <taxon>Rhabditida</taxon>
        <taxon>Spirurina</taxon>
        <taxon>Spiruromorpha</taxon>
        <taxon>Filarioidea</taxon>
        <taxon>Onchocercidae</taxon>
        <taxon>Onchocerca</taxon>
    </lineage>
</organism>
<dbReference type="AlphaFoldDB" id="A0A183HFE5"/>
<evidence type="ECO:0000313" key="3">
    <source>
        <dbReference type="WBParaSite" id="OFLC_0000620601-mRNA-1"/>
    </source>
</evidence>
<reference evidence="1 2" key="2">
    <citation type="submission" date="2018-11" db="EMBL/GenBank/DDBJ databases">
        <authorList>
            <consortium name="Pathogen Informatics"/>
        </authorList>
    </citation>
    <scope>NUCLEOTIDE SEQUENCE [LARGE SCALE GENOMIC DNA]</scope>
</reference>
<dbReference type="EMBL" id="UZAJ01005770">
    <property type="protein sequence ID" value="VDO45781.1"/>
    <property type="molecule type" value="Genomic_DNA"/>
</dbReference>
<proteinExistence type="predicted"/>